<accession>A0ABX8GR74</accession>
<sequence length="197" mass="20775">MKNIKKIFLAALLIVSGLSTASAQDLIGISYNMALPSNSSTITDASFRGGNLEYRHFLNDNLSVGASIGFNYFNQSFGNKTFSSENSAISGETYENATSLSTLATAHYYLGNLGGIRPYAGIGIGAAGTYFTSQVGGVAVSDQYWGFAVAPEVGVIVPLGDAGVSLLSNVKYNYQTGAQGYDSVAYWGFNIGLAFDF</sequence>
<name>A0ABX8GR74_9BACT</name>
<protein>
    <submittedName>
        <fullName evidence="2">Porin family protein</fullName>
    </submittedName>
</protein>
<organism evidence="2 3">
    <name type="scientific">Flammeovirga kamogawensis</name>
    <dbReference type="NCBI Taxonomy" id="373891"/>
    <lineage>
        <taxon>Bacteria</taxon>
        <taxon>Pseudomonadati</taxon>
        <taxon>Bacteroidota</taxon>
        <taxon>Cytophagia</taxon>
        <taxon>Cytophagales</taxon>
        <taxon>Flammeovirgaceae</taxon>
        <taxon>Flammeovirga</taxon>
    </lineage>
</organism>
<dbReference type="Proteomes" id="UP000682802">
    <property type="component" value="Chromosome 1"/>
</dbReference>
<dbReference type="Gene3D" id="2.40.160.20">
    <property type="match status" value="1"/>
</dbReference>
<keyword evidence="3" id="KW-1185">Reference proteome</keyword>
<dbReference type="EMBL" id="CP076128">
    <property type="protein sequence ID" value="QWG06016.1"/>
    <property type="molecule type" value="Genomic_DNA"/>
</dbReference>
<feature type="chain" id="PRO_5046366369" evidence="1">
    <location>
        <begin position="24"/>
        <end position="197"/>
    </location>
</feature>
<evidence type="ECO:0000313" key="2">
    <source>
        <dbReference type="EMBL" id="QWG06016.1"/>
    </source>
</evidence>
<keyword evidence="1" id="KW-0732">Signal</keyword>
<evidence type="ECO:0000313" key="3">
    <source>
        <dbReference type="Proteomes" id="UP000682802"/>
    </source>
</evidence>
<proteinExistence type="predicted"/>
<evidence type="ECO:0000256" key="1">
    <source>
        <dbReference type="SAM" id="SignalP"/>
    </source>
</evidence>
<gene>
    <name evidence="2" type="ORF">KM029_11650</name>
</gene>
<feature type="signal peptide" evidence="1">
    <location>
        <begin position="1"/>
        <end position="23"/>
    </location>
</feature>
<dbReference type="InterPro" id="IPR011250">
    <property type="entry name" value="OMP/PagP_B-barrel"/>
</dbReference>
<reference evidence="2 3" key="1">
    <citation type="submission" date="2021-05" db="EMBL/GenBank/DDBJ databases">
        <title>Comparative genomic studies on the polysaccharide-degrading batcterial strains of the Flammeovirga genus.</title>
        <authorList>
            <person name="Zewei F."/>
            <person name="Zheng Z."/>
            <person name="Yu L."/>
            <person name="Ruyue G."/>
            <person name="Yanhong M."/>
            <person name="Yuanyuan C."/>
            <person name="Jingyan G."/>
            <person name="Wenjun H."/>
        </authorList>
    </citation>
    <scope>NUCLEOTIDE SEQUENCE [LARGE SCALE GENOMIC DNA]</scope>
    <source>
        <strain evidence="2 3">YS10</strain>
    </source>
</reference>
<dbReference type="RefSeq" id="WP_144073448.1">
    <property type="nucleotide sequence ID" value="NZ_CP076128.1"/>
</dbReference>
<dbReference type="SUPFAM" id="SSF56925">
    <property type="entry name" value="OMPA-like"/>
    <property type="match status" value="1"/>
</dbReference>